<evidence type="ECO:0000313" key="4">
    <source>
        <dbReference type="EMBL" id="BBF83831.1"/>
    </source>
</evidence>
<name>A0A3G9GC87_9NEIS</name>
<dbReference type="InterPro" id="IPR058647">
    <property type="entry name" value="BSH_CzcB-like"/>
</dbReference>
<proteinExistence type="inferred from homology"/>
<feature type="domain" description="CusB-like beta-barrel" evidence="2">
    <location>
        <begin position="219"/>
        <end position="286"/>
    </location>
</feature>
<dbReference type="PANTHER" id="PTHR30469">
    <property type="entry name" value="MULTIDRUG RESISTANCE PROTEIN MDTA"/>
    <property type="match status" value="1"/>
</dbReference>
<dbReference type="PRINTS" id="PR01490">
    <property type="entry name" value="RTXTOXIND"/>
</dbReference>
<dbReference type="NCBIfam" id="TIGR01730">
    <property type="entry name" value="RND_mfp"/>
    <property type="match status" value="1"/>
</dbReference>
<dbReference type="KEGG" id="amah:DLM_0148"/>
<dbReference type="Gene3D" id="2.40.30.170">
    <property type="match status" value="1"/>
</dbReference>
<reference evidence="4 5" key="2">
    <citation type="journal article" date="2017" name="Genome Announc.">
        <title>Draft genome sequence of Aquitalea magnusonii strain H3, a plant growth-promoting bacterium of duckweed Lemna minor.</title>
        <authorList>
            <person name="Ishizawa H."/>
            <person name="Kuroda M."/>
            <person name="Ike M."/>
        </authorList>
    </citation>
    <scope>NUCLEOTIDE SEQUENCE [LARGE SCALE GENOMIC DNA]</scope>
    <source>
        <strain evidence="4 5">H3</strain>
    </source>
</reference>
<keyword evidence="5" id="KW-1185">Reference proteome</keyword>
<dbReference type="OrthoDB" id="5502471at2"/>
<evidence type="ECO:0000313" key="5">
    <source>
        <dbReference type="Proteomes" id="UP000198290"/>
    </source>
</evidence>
<reference evidence="5" key="3">
    <citation type="journal article" date="2017" name="Plant Physiol. Biochem.">
        <title>Differential oxidative and antioxidative response of duckweed Lemna minor toward plant growth promoting/inhibiting bacteria.</title>
        <authorList>
            <person name="Ishizawa H."/>
            <person name="Kuroda M."/>
            <person name="Morikawa M."/>
            <person name="Ike M."/>
        </authorList>
    </citation>
    <scope>NUCLEOTIDE SEQUENCE [LARGE SCALE GENOMIC DNA]</scope>
    <source>
        <strain evidence="5">H3</strain>
    </source>
</reference>
<dbReference type="EMBL" id="AP018823">
    <property type="protein sequence ID" value="BBF83831.1"/>
    <property type="molecule type" value="Genomic_DNA"/>
</dbReference>
<dbReference type="GO" id="GO:1990281">
    <property type="term" value="C:efflux pump complex"/>
    <property type="evidence" value="ECO:0007669"/>
    <property type="project" value="TreeGrafter"/>
</dbReference>
<evidence type="ECO:0000259" key="2">
    <source>
        <dbReference type="Pfam" id="PF25954"/>
    </source>
</evidence>
<comment type="similarity">
    <text evidence="1">Belongs to the membrane fusion protein (MFP) (TC 8.A.1) family.</text>
</comment>
<dbReference type="PROSITE" id="PS51257">
    <property type="entry name" value="PROKAR_LIPOPROTEIN"/>
    <property type="match status" value="1"/>
</dbReference>
<dbReference type="Pfam" id="PF25954">
    <property type="entry name" value="Beta-barrel_RND_2"/>
    <property type="match status" value="1"/>
</dbReference>
<dbReference type="GO" id="GO:0015562">
    <property type="term" value="F:efflux transmembrane transporter activity"/>
    <property type="evidence" value="ECO:0007669"/>
    <property type="project" value="TreeGrafter"/>
</dbReference>
<dbReference type="STRING" id="332411.VI06_03815"/>
<dbReference type="Gene3D" id="1.10.287.470">
    <property type="entry name" value="Helix hairpin bin"/>
    <property type="match status" value="1"/>
</dbReference>
<protein>
    <submittedName>
        <fullName evidence="4">Membrane fusion protein of RND family multidrug efflux pump</fullName>
    </submittedName>
</protein>
<gene>
    <name evidence="4" type="ORF">DLM_0148</name>
</gene>
<dbReference type="PANTHER" id="PTHR30469:SF15">
    <property type="entry name" value="HLYD FAMILY OF SECRETION PROTEINS"/>
    <property type="match status" value="1"/>
</dbReference>
<evidence type="ECO:0000256" key="1">
    <source>
        <dbReference type="ARBA" id="ARBA00009477"/>
    </source>
</evidence>
<organism evidence="4 5">
    <name type="scientific">Aquitalea magnusonii</name>
    <dbReference type="NCBI Taxonomy" id="332411"/>
    <lineage>
        <taxon>Bacteria</taxon>
        <taxon>Pseudomonadati</taxon>
        <taxon>Pseudomonadota</taxon>
        <taxon>Betaproteobacteria</taxon>
        <taxon>Neisseriales</taxon>
        <taxon>Chromobacteriaceae</taxon>
        <taxon>Aquitalea</taxon>
    </lineage>
</organism>
<dbReference type="Gene3D" id="2.40.420.20">
    <property type="match status" value="1"/>
</dbReference>
<dbReference type="Pfam" id="PF25973">
    <property type="entry name" value="BSH_CzcB"/>
    <property type="match status" value="1"/>
</dbReference>
<dbReference type="FunFam" id="2.40.30.170:FF:000010">
    <property type="entry name" value="Efflux RND transporter periplasmic adaptor subunit"/>
    <property type="match status" value="1"/>
</dbReference>
<sequence length="371" mass="39650">MKSSWLGWGIMLGGLAACSGGHDVATEGKTAASAVAAHIPSRALSRADIEVAARGSLRDTLPFTGTLAALKSSSIAAEVEARVRDVLVREGEVVQQGQVLARLDSESLDQSVSEQQAQLAGNQSRLKLARIKLDKQHELLQKGFISQLAYDEAESEYTVRQGELQAQSSQLARARRQQADSVVRAPIAGVVYERKINPGEIAAKNARLFSIADLGTLELSASVPSQWIGRIKPGQQARFSVEGLPDEFLGEVVRVNPVAQSGTRSFLIYIRVNNADGHLKAGQFAKGGVVLRALDGQVVLPQTAVQDVQGQPWVMLVTQGRLKRQPVKVLLWSQNERKLAVEGLSPGQVVLAAPLLGVASGDAVTLPAQLK</sequence>
<dbReference type="Proteomes" id="UP000198290">
    <property type="component" value="Chromosome"/>
</dbReference>
<accession>A0A3G9GC87</accession>
<evidence type="ECO:0000259" key="3">
    <source>
        <dbReference type="Pfam" id="PF25973"/>
    </source>
</evidence>
<dbReference type="InterPro" id="IPR058792">
    <property type="entry name" value="Beta-barrel_RND_2"/>
</dbReference>
<feature type="domain" description="CzcB-like barrel-sandwich hybrid" evidence="3">
    <location>
        <begin position="73"/>
        <end position="213"/>
    </location>
</feature>
<dbReference type="Gene3D" id="2.40.50.100">
    <property type="match status" value="1"/>
</dbReference>
<dbReference type="RefSeq" id="WP_089083932.1">
    <property type="nucleotide sequence ID" value="NZ_AP018823.1"/>
</dbReference>
<dbReference type="SUPFAM" id="SSF111369">
    <property type="entry name" value="HlyD-like secretion proteins"/>
    <property type="match status" value="1"/>
</dbReference>
<reference evidence="5" key="1">
    <citation type="journal article" date="2017" name="Biotechnol. Biofuels">
        <title>Evaluation of environmental bacterial communities as a factor affecting the growth of duckweed Lemna minor.</title>
        <authorList>
            <person name="Ishizawa H."/>
            <person name="Kuroda M."/>
            <person name="Morikawa M."/>
            <person name="Ike M."/>
        </authorList>
    </citation>
    <scope>NUCLEOTIDE SEQUENCE [LARGE SCALE GENOMIC DNA]</scope>
    <source>
        <strain evidence="5">H3</strain>
    </source>
</reference>
<dbReference type="AlphaFoldDB" id="A0A3G9GC87"/>
<dbReference type="InterPro" id="IPR006143">
    <property type="entry name" value="RND_pump_MFP"/>
</dbReference>